<sequence>MIKHLLIFILLFVNFTCIAQNSFELSGRVIAQTRDTLEVSVLNLSRETGVVTNEKGDFKIDVSIGENLYFSSIQFEPLEVEVTSTILEDPNYMVFLFPKINELQEVLLSSVDLIGIEETDIKNIPLQPYLSAANLGLPQATKPLPTIEERRIYTASSGPLDLLINTLNGELKKLRKLNEWAKLDRLVVQGEQAMAVHYFEEYCGVPEAYISDFIYFCAQDDRYKPLLKQQDKLKLFEFFEEKGPAYKEFRQW</sequence>
<dbReference type="GeneID" id="89453682"/>
<dbReference type="AlphaFoldDB" id="A3U910"/>
<dbReference type="OrthoDB" id="1466882at2"/>
<reference evidence="1 2" key="1">
    <citation type="journal article" date="2010" name="J. Bacteriol.">
        <title>The complete genome sequence of Croceibacter atlanticus HTCC2559T.</title>
        <authorList>
            <person name="Oh H.M."/>
            <person name="Kang I."/>
            <person name="Ferriera S."/>
            <person name="Giovannoni S.J."/>
            <person name="Cho J.C."/>
        </authorList>
    </citation>
    <scope>NUCLEOTIDE SEQUENCE [LARGE SCALE GENOMIC DNA]</scope>
    <source>
        <strain evidence="2">ATCC BAA-628 / HTCC2559 / KCTC 12090</strain>
    </source>
</reference>
<accession>A3U910</accession>
<dbReference type="KEGG" id="cat:CA2559_09688"/>
<keyword evidence="2" id="KW-1185">Reference proteome</keyword>
<protein>
    <submittedName>
        <fullName evidence="1">Uncharacterized protein</fullName>
    </submittedName>
</protein>
<dbReference type="Proteomes" id="UP000002297">
    <property type="component" value="Chromosome"/>
</dbReference>
<gene>
    <name evidence="1" type="ordered locus">CA2559_09688</name>
</gene>
<dbReference type="HOGENOM" id="CLU_088900_0_0_10"/>
<evidence type="ECO:0000313" key="2">
    <source>
        <dbReference type="Proteomes" id="UP000002297"/>
    </source>
</evidence>
<dbReference type="InterPro" id="IPR008969">
    <property type="entry name" value="CarboxyPept-like_regulatory"/>
</dbReference>
<organism evidence="1 2">
    <name type="scientific">Croceibacter atlanticus (strain ATCC BAA-628 / JCM 21780 / CIP 108009 / IAM 15332 / KCTC 12090 / HTCC2559)</name>
    <dbReference type="NCBI Taxonomy" id="216432"/>
    <lineage>
        <taxon>Bacteria</taxon>
        <taxon>Pseudomonadati</taxon>
        <taxon>Bacteroidota</taxon>
        <taxon>Flavobacteriia</taxon>
        <taxon>Flavobacteriales</taxon>
        <taxon>Flavobacteriaceae</taxon>
        <taxon>Croceibacter</taxon>
    </lineage>
</organism>
<dbReference type="eggNOG" id="ENOG502ZKUT">
    <property type="taxonomic scope" value="Bacteria"/>
</dbReference>
<proteinExistence type="predicted"/>
<dbReference type="STRING" id="216432.CA2559_09688"/>
<dbReference type="RefSeq" id="WP_013187681.1">
    <property type="nucleotide sequence ID" value="NC_014230.1"/>
</dbReference>
<dbReference type="EMBL" id="CP002046">
    <property type="protein sequence ID" value="EAP86296.1"/>
    <property type="molecule type" value="Genomic_DNA"/>
</dbReference>
<evidence type="ECO:0000313" key="1">
    <source>
        <dbReference type="EMBL" id="EAP86296.1"/>
    </source>
</evidence>
<name>A3U910_CROAH</name>
<dbReference type="SUPFAM" id="SSF49464">
    <property type="entry name" value="Carboxypeptidase regulatory domain-like"/>
    <property type="match status" value="1"/>
</dbReference>